<proteinExistence type="predicted"/>
<gene>
    <name evidence="2" type="ORF">QB910_000003</name>
</gene>
<evidence type="ECO:0000256" key="1">
    <source>
        <dbReference type="SAM" id="MobiDB-lite"/>
    </source>
</evidence>
<evidence type="ECO:0000313" key="2">
    <source>
        <dbReference type="EMBL" id="WJJ55247.1"/>
    </source>
</evidence>
<dbReference type="EMBL" id="OQ846916">
    <property type="protein sequence ID" value="WJJ55247.1"/>
    <property type="molecule type" value="Genomic_DNA"/>
</dbReference>
<feature type="compositionally biased region" description="Acidic residues" evidence="1">
    <location>
        <begin position="40"/>
        <end position="50"/>
    </location>
</feature>
<feature type="region of interest" description="Disordered" evidence="1">
    <location>
        <begin position="29"/>
        <end position="61"/>
    </location>
</feature>
<organism evidence="2">
    <name type="scientific">Alicyclobacillus phage KKP_3916</name>
    <dbReference type="NCBI Taxonomy" id="3040651"/>
    <lineage>
        <taxon>Viruses</taxon>
        <taxon>Duplodnaviria</taxon>
        <taxon>Heunggongvirae</taxon>
        <taxon>Uroviricota</taxon>
        <taxon>Caudoviricetes</taxon>
    </lineage>
</organism>
<protein>
    <submittedName>
        <fullName evidence="2">Uncharacterized protein</fullName>
    </submittedName>
</protein>
<sequence>MNTILCVVALSVIAYGVLYLMDARSAETGSQGVSGAFCEGSEDDYEDDSGSEMSMEQERQLWRAEARERQLKEELRKVRKQKRTLTNNE</sequence>
<reference evidence="2" key="1">
    <citation type="submission" date="2023-04" db="EMBL/GenBank/DDBJ databases">
        <title>Characterization and genome study of newly isolated Alicyclobacillus-specific phaga.</title>
        <authorList>
            <person name="Shymialevich D."/>
            <person name="Wojcicki M."/>
            <person name="Srednicka P."/>
            <person name="Swider O."/>
        </authorList>
    </citation>
    <scope>NUCLEOTIDE SEQUENCE</scope>
</reference>
<accession>A0AAT9V7T9</accession>
<name>A0AAT9V7T9_9CAUD</name>